<feature type="signal peptide" evidence="2">
    <location>
        <begin position="1"/>
        <end position="23"/>
    </location>
</feature>
<gene>
    <name evidence="3" type="ORF">H9L23_06470</name>
</gene>
<dbReference type="EMBL" id="CP060723">
    <property type="protein sequence ID" value="QNN43730.1"/>
    <property type="molecule type" value="Genomic_DNA"/>
</dbReference>
<dbReference type="AlphaFoldDB" id="A0A7G9QK55"/>
<evidence type="ECO:0000256" key="1">
    <source>
        <dbReference type="SAM" id="MobiDB-lite"/>
    </source>
</evidence>
<protein>
    <submittedName>
        <fullName evidence="3">Uncharacterized protein</fullName>
    </submittedName>
</protein>
<name>A0A7G9QK55_9SPHI</name>
<dbReference type="KEGG" id="proe:H9L23_06470"/>
<feature type="chain" id="PRO_5028843459" evidence="2">
    <location>
        <begin position="24"/>
        <end position="65"/>
    </location>
</feature>
<organism evidence="3 4">
    <name type="scientific">Pedobacter roseus</name>
    <dbReference type="NCBI Taxonomy" id="336820"/>
    <lineage>
        <taxon>Bacteria</taxon>
        <taxon>Pseudomonadati</taxon>
        <taxon>Bacteroidota</taxon>
        <taxon>Sphingobacteriia</taxon>
        <taxon>Sphingobacteriales</taxon>
        <taxon>Sphingobacteriaceae</taxon>
        <taxon>Pedobacter</taxon>
    </lineage>
</organism>
<proteinExistence type="predicted"/>
<dbReference type="Proteomes" id="UP000515806">
    <property type="component" value="Chromosome"/>
</dbReference>
<dbReference type="RefSeq" id="WP_187594194.1">
    <property type="nucleotide sequence ID" value="NZ_CP060723.1"/>
</dbReference>
<keyword evidence="4" id="KW-1185">Reference proteome</keyword>
<keyword evidence="2" id="KW-0732">Signal</keyword>
<evidence type="ECO:0000313" key="3">
    <source>
        <dbReference type="EMBL" id="QNN43730.1"/>
    </source>
</evidence>
<feature type="compositionally biased region" description="Pro residues" evidence="1">
    <location>
        <begin position="28"/>
        <end position="37"/>
    </location>
</feature>
<accession>A0A7G9QK55</accession>
<sequence>MKKNNNRIWLTAVLLAGTFTLQAQELPQPNPPAPGPEGPVKGAPVHHMKADRVLGQTVEDLKVVN</sequence>
<evidence type="ECO:0000256" key="2">
    <source>
        <dbReference type="SAM" id="SignalP"/>
    </source>
</evidence>
<feature type="region of interest" description="Disordered" evidence="1">
    <location>
        <begin position="24"/>
        <end position="45"/>
    </location>
</feature>
<reference evidence="3 4" key="1">
    <citation type="submission" date="2020-08" db="EMBL/GenBank/DDBJ databases">
        <title>Genome sequence of Pedobacter roseus KACC 11594T.</title>
        <authorList>
            <person name="Hyun D.-W."/>
            <person name="Bae J.-W."/>
        </authorList>
    </citation>
    <scope>NUCLEOTIDE SEQUENCE [LARGE SCALE GENOMIC DNA]</scope>
    <source>
        <strain evidence="3 4">KACC 11594</strain>
    </source>
</reference>
<evidence type="ECO:0000313" key="4">
    <source>
        <dbReference type="Proteomes" id="UP000515806"/>
    </source>
</evidence>